<organism evidence="2 3">
    <name type="scientific">Brevibacterium yomogidense</name>
    <dbReference type="NCBI Taxonomy" id="946573"/>
    <lineage>
        <taxon>Bacteria</taxon>
        <taxon>Bacillati</taxon>
        <taxon>Actinomycetota</taxon>
        <taxon>Actinomycetes</taxon>
        <taxon>Micrococcales</taxon>
        <taxon>Brevibacteriaceae</taxon>
        <taxon>Brevibacterium</taxon>
    </lineage>
</organism>
<evidence type="ECO:0000259" key="1">
    <source>
        <dbReference type="PROSITE" id="PS51819"/>
    </source>
</evidence>
<evidence type="ECO:0000313" key="2">
    <source>
        <dbReference type="EMBL" id="SLM92621.1"/>
    </source>
</evidence>
<dbReference type="PANTHER" id="PTHR33993:SF14">
    <property type="entry name" value="GB|AAF24581.1"/>
    <property type="match status" value="1"/>
</dbReference>
<sequence length="265" mass="28251">MTATTGTSAWIDVSAHDFAASKEFYTGLFGWTFDQLGDEFNSYNLIRNGDALVGGAMDVTGMTCPLGNPIPSEWSVYLTVDDLDARLQKAEQHGAIIAMGADQVGDSGRMAMLIDPTGATICMWEPKDLDGFDFTGQPGSPVWFELMTHKFDEASAFYTAVFDADLVSMTEQMDDDSFRYVTNGPGETASWGLGDATGVMPEDAAGWRVYLGVEAADSAVEKVAELGGRLLDGPVDSPFGRIATIADPEGATFQICAMSEAVAEG</sequence>
<keyword evidence="3" id="KW-1185">Reference proteome</keyword>
<dbReference type="EMBL" id="FWFF01000003">
    <property type="protein sequence ID" value="SLM92621.1"/>
    <property type="molecule type" value="Genomic_DNA"/>
</dbReference>
<dbReference type="InterPro" id="IPR052164">
    <property type="entry name" value="Anthracycline_SecMetBiosynth"/>
</dbReference>
<dbReference type="InterPro" id="IPR037523">
    <property type="entry name" value="VOC_core"/>
</dbReference>
<dbReference type="InterPro" id="IPR029068">
    <property type="entry name" value="Glyas_Bleomycin-R_OHBP_Dase"/>
</dbReference>
<gene>
    <name evidence="2" type="ORF">FM105_03235</name>
</gene>
<accession>A0A1X6X1R8</accession>
<evidence type="ECO:0000313" key="3">
    <source>
        <dbReference type="Proteomes" id="UP000196581"/>
    </source>
</evidence>
<feature type="domain" description="VOC" evidence="1">
    <location>
        <begin position="140"/>
        <end position="258"/>
    </location>
</feature>
<dbReference type="RefSeq" id="WP_087004652.1">
    <property type="nucleotide sequence ID" value="NZ_FWFF01000003.1"/>
</dbReference>
<protein>
    <submittedName>
        <fullName evidence="2">Putative hydroxylase</fullName>
    </submittedName>
</protein>
<dbReference type="InterPro" id="IPR004360">
    <property type="entry name" value="Glyas_Fos-R_dOase_dom"/>
</dbReference>
<dbReference type="Proteomes" id="UP000196581">
    <property type="component" value="Unassembled WGS sequence"/>
</dbReference>
<name>A0A1X6X1R8_9MICO</name>
<reference evidence="3" key="1">
    <citation type="submission" date="2017-02" db="EMBL/GenBank/DDBJ databases">
        <authorList>
            <person name="Dridi B."/>
        </authorList>
    </citation>
    <scope>NUCLEOTIDE SEQUENCE [LARGE SCALE GENOMIC DNA]</scope>
    <source>
        <strain evidence="3">B Co 03.10</strain>
    </source>
</reference>
<dbReference type="Gene3D" id="3.10.180.10">
    <property type="entry name" value="2,3-Dihydroxybiphenyl 1,2-Dioxygenase, domain 1"/>
    <property type="match status" value="2"/>
</dbReference>
<dbReference type="AlphaFoldDB" id="A0A1X6X1R8"/>
<dbReference type="Pfam" id="PF00903">
    <property type="entry name" value="Glyoxalase"/>
    <property type="match status" value="2"/>
</dbReference>
<proteinExistence type="predicted"/>
<dbReference type="PANTHER" id="PTHR33993">
    <property type="entry name" value="GLYOXALASE-RELATED"/>
    <property type="match status" value="1"/>
</dbReference>
<feature type="domain" description="VOC" evidence="1">
    <location>
        <begin position="7"/>
        <end position="126"/>
    </location>
</feature>
<dbReference type="PROSITE" id="PS51819">
    <property type="entry name" value="VOC"/>
    <property type="match status" value="2"/>
</dbReference>
<dbReference type="SUPFAM" id="SSF54593">
    <property type="entry name" value="Glyoxalase/Bleomycin resistance protein/Dihydroxybiphenyl dioxygenase"/>
    <property type="match status" value="2"/>
</dbReference>
<dbReference type="CDD" id="cd07247">
    <property type="entry name" value="SgaA_N_like"/>
    <property type="match status" value="2"/>
</dbReference>